<accession>A0ABR6Y2R8</accession>
<comment type="caution">
    <text evidence="2">The sequence shown here is derived from an EMBL/GenBank/DDBJ whole genome shotgun (WGS) entry which is preliminary data.</text>
</comment>
<feature type="transmembrane region" description="Helical" evidence="1">
    <location>
        <begin position="119"/>
        <end position="147"/>
    </location>
</feature>
<proteinExistence type="predicted"/>
<name>A0ABR6Y2R8_9FLAO</name>
<dbReference type="EMBL" id="JACOME010000002">
    <property type="protein sequence ID" value="MBC3846528.1"/>
    <property type="molecule type" value="Genomic_DNA"/>
</dbReference>
<dbReference type="RefSeq" id="WP_186845640.1">
    <property type="nucleotide sequence ID" value="NZ_JACOME010000002.1"/>
</dbReference>
<evidence type="ECO:0008006" key="4">
    <source>
        <dbReference type="Google" id="ProtNLM"/>
    </source>
</evidence>
<keyword evidence="1" id="KW-1133">Transmembrane helix</keyword>
<reference evidence="2 3" key="1">
    <citation type="submission" date="2020-08" db="EMBL/GenBank/DDBJ databases">
        <title>Winogradskyella ouciana sp. nov., isolated from the hadal seawater of the Mariana Trench.</title>
        <authorList>
            <person name="He X."/>
        </authorList>
    </citation>
    <scope>NUCLEOTIDE SEQUENCE [LARGE SCALE GENOMIC DNA]</scope>
    <source>
        <strain evidence="2 3">KCTC 22026</strain>
    </source>
</reference>
<keyword evidence="1" id="KW-0812">Transmembrane</keyword>
<dbReference type="Gene3D" id="1.20.210.10">
    <property type="entry name" value="Cytochrome c oxidase-like, subunit I domain"/>
    <property type="match status" value="1"/>
</dbReference>
<keyword evidence="1" id="KW-0472">Membrane</keyword>
<protein>
    <recommendedName>
        <fullName evidence="4">Cytochrome C and Quinol oxidase polypeptide I</fullName>
    </recommendedName>
</protein>
<evidence type="ECO:0000313" key="2">
    <source>
        <dbReference type="EMBL" id="MBC3846528.1"/>
    </source>
</evidence>
<feature type="transmembrane region" description="Helical" evidence="1">
    <location>
        <begin position="46"/>
        <end position="68"/>
    </location>
</feature>
<feature type="transmembrane region" description="Helical" evidence="1">
    <location>
        <begin position="80"/>
        <end position="99"/>
    </location>
</feature>
<organism evidence="2 3">
    <name type="scientific">Winogradskyella echinorum</name>
    <dbReference type="NCBI Taxonomy" id="538189"/>
    <lineage>
        <taxon>Bacteria</taxon>
        <taxon>Pseudomonadati</taxon>
        <taxon>Bacteroidota</taxon>
        <taxon>Flavobacteriia</taxon>
        <taxon>Flavobacteriales</taxon>
        <taxon>Flavobacteriaceae</taxon>
        <taxon>Winogradskyella</taxon>
    </lineage>
</organism>
<evidence type="ECO:0000313" key="3">
    <source>
        <dbReference type="Proteomes" id="UP000607435"/>
    </source>
</evidence>
<sequence>MKKFLVPIFYWTATTLFLLLAIYWHNYNDAVFDINIHDTYYVIHNAHASILLAVIYACLGLIYWITIISKIKINSYFTQIHSIITLSIIPIYFIGYYILENREQSQFPLFDDTLSLNNFLFIIWLVFTLSQLILIVNIFISLVKFFIKKKY</sequence>
<evidence type="ECO:0000256" key="1">
    <source>
        <dbReference type="SAM" id="Phobius"/>
    </source>
</evidence>
<dbReference type="SUPFAM" id="SSF81442">
    <property type="entry name" value="Cytochrome c oxidase subunit I-like"/>
    <property type="match status" value="1"/>
</dbReference>
<dbReference type="InterPro" id="IPR036927">
    <property type="entry name" value="Cyt_c_oxase-like_su1_sf"/>
</dbReference>
<dbReference type="Proteomes" id="UP000607435">
    <property type="component" value="Unassembled WGS sequence"/>
</dbReference>
<keyword evidence="3" id="KW-1185">Reference proteome</keyword>
<feature type="transmembrane region" description="Helical" evidence="1">
    <location>
        <begin position="7"/>
        <end position="26"/>
    </location>
</feature>
<gene>
    <name evidence="2" type="ORF">H6H04_09060</name>
</gene>